<organism evidence="2 3">
    <name type="scientific">Goodea atripinnis</name>
    <dbReference type="NCBI Taxonomy" id="208336"/>
    <lineage>
        <taxon>Eukaryota</taxon>
        <taxon>Metazoa</taxon>
        <taxon>Chordata</taxon>
        <taxon>Craniata</taxon>
        <taxon>Vertebrata</taxon>
        <taxon>Euteleostomi</taxon>
        <taxon>Actinopterygii</taxon>
        <taxon>Neopterygii</taxon>
        <taxon>Teleostei</taxon>
        <taxon>Neoteleostei</taxon>
        <taxon>Acanthomorphata</taxon>
        <taxon>Ovalentaria</taxon>
        <taxon>Atherinomorphae</taxon>
        <taxon>Cyprinodontiformes</taxon>
        <taxon>Goodeidae</taxon>
        <taxon>Goodea</taxon>
    </lineage>
</organism>
<gene>
    <name evidence="2" type="ORF">GOODEAATRI_000092</name>
</gene>
<dbReference type="Proteomes" id="UP001476798">
    <property type="component" value="Unassembled WGS sequence"/>
</dbReference>
<evidence type="ECO:0000256" key="1">
    <source>
        <dbReference type="SAM" id="MobiDB-lite"/>
    </source>
</evidence>
<proteinExistence type="predicted"/>
<feature type="region of interest" description="Disordered" evidence="1">
    <location>
        <begin position="1"/>
        <end position="21"/>
    </location>
</feature>
<keyword evidence="3" id="KW-1185">Reference proteome</keyword>
<evidence type="ECO:0000313" key="2">
    <source>
        <dbReference type="EMBL" id="MEQ2170422.1"/>
    </source>
</evidence>
<evidence type="ECO:0000313" key="3">
    <source>
        <dbReference type="Proteomes" id="UP001476798"/>
    </source>
</evidence>
<dbReference type="EMBL" id="JAHRIO010039984">
    <property type="protein sequence ID" value="MEQ2170422.1"/>
    <property type="molecule type" value="Genomic_DNA"/>
</dbReference>
<comment type="caution">
    <text evidence="2">The sequence shown here is derived from an EMBL/GenBank/DDBJ whole genome shotgun (WGS) entry which is preliminary data.</text>
</comment>
<name>A0ABV0NGC7_9TELE</name>
<sequence>MHTKSSSHSKPHTHTHRHTHAARGMCVYRNILSAQTSSKQRNKVTHLTQQPKAEIIGALCIAPSKVAIDMRVYGGLVPQWAPERMRRLVQVCRRNRVGEGVRKGSWC</sequence>
<reference evidence="2 3" key="1">
    <citation type="submission" date="2021-06" db="EMBL/GenBank/DDBJ databases">
        <authorList>
            <person name="Palmer J.M."/>
        </authorList>
    </citation>
    <scope>NUCLEOTIDE SEQUENCE [LARGE SCALE GENOMIC DNA]</scope>
    <source>
        <strain evidence="2 3">GA_2019</strain>
        <tissue evidence="2">Muscle</tissue>
    </source>
</reference>
<protein>
    <submittedName>
        <fullName evidence="2">Uncharacterized protein</fullName>
    </submittedName>
</protein>
<accession>A0ABV0NGC7</accession>